<dbReference type="Pfam" id="PF02614">
    <property type="entry name" value="UxaC"/>
    <property type="match status" value="1"/>
</dbReference>
<evidence type="ECO:0000256" key="7">
    <source>
        <dbReference type="HAMAP-Rule" id="MF_00675"/>
    </source>
</evidence>
<evidence type="ECO:0000313" key="8">
    <source>
        <dbReference type="EMBL" id="QCI65370.1"/>
    </source>
</evidence>
<comment type="pathway">
    <text evidence="2 7">Carbohydrate metabolism; pentose and glucuronate interconversion.</text>
</comment>
<dbReference type="AlphaFoldDB" id="A0A4D7B5L2"/>
<dbReference type="PANTHER" id="PTHR30068">
    <property type="entry name" value="URONATE ISOMERASE"/>
    <property type="match status" value="1"/>
</dbReference>
<evidence type="ECO:0000256" key="3">
    <source>
        <dbReference type="ARBA" id="ARBA00008397"/>
    </source>
</evidence>
<dbReference type="InterPro" id="IPR003766">
    <property type="entry name" value="Uronate_isomerase"/>
</dbReference>
<dbReference type="KEGG" id="pstg:E8M01_14835"/>
<dbReference type="EC" id="5.3.1.12" evidence="4 7"/>
<dbReference type="EMBL" id="CP039690">
    <property type="protein sequence ID" value="QCI65370.1"/>
    <property type="molecule type" value="Genomic_DNA"/>
</dbReference>
<evidence type="ECO:0000256" key="6">
    <source>
        <dbReference type="ARBA" id="ARBA00023235"/>
    </source>
</evidence>
<dbReference type="NCBIfam" id="NF002794">
    <property type="entry name" value="PRK02925.1"/>
    <property type="match status" value="1"/>
</dbReference>
<keyword evidence="9" id="KW-1185">Reference proteome</keyword>
<organism evidence="8 9">
    <name type="scientific">Phreatobacter stygius</name>
    <dbReference type="NCBI Taxonomy" id="1940610"/>
    <lineage>
        <taxon>Bacteria</taxon>
        <taxon>Pseudomonadati</taxon>
        <taxon>Pseudomonadota</taxon>
        <taxon>Alphaproteobacteria</taxon>
        <taxon>Hyphomicrobiales</taxon>
        <taxon>Phreatobacteraceae</taxon>
        <taxon>Phreatobacter</taxon>
    </lineage>
</organism>
<evidence type="ECO:0000256" key="4">
    <source>
        <dbReference type="ARBA" id="ARBA00012546"/>
    </source>
</evidence>
<reference evidence="8 9" key="1">
    <citation type="submission" date="2019-04" db="EMBL/GenBank/DDBJ databases">
        <title>Phreatobacter aquaticus sp. nov.</title>
        <authorList>
            <person name="Choi A."/>
        </authorList>
    </citation>
    <scope>NUCLEOTIDE SEQUENCE [LARGE SCALE GENOMIC DNA]</scope>
    <source>
        <strain evidence="8 9">KCTC 52518</strain>
    </source>
</reference>
<gene>
    <name evidence="7 8" type="primary">uxaC</name>
    <name evidence="8" type="ORF">E8M01_14835</name>
</gene>
<comment type="catalytic activity">
    <reaction evidence="1 7">
        <text>D-glucuronate = D-fructuronate</text>
        <dbReference type="Rhea" id="RHEA:13049"/>
        <dbReference type="ChEBI" id="CHEBI:58720"/>
        <dbReference type="ChEBI" id="CHEBI:59863"/>
        <dbReference type="EC" id="5.3.1.12"/>
    </reaction>
</comment>
<sequence length="478" mass="53022">MTPLRLPPAESRICSPDRLLPIEPAARAIARRLYDSVATLPIISPHGHTDPRWYAENEPFADPARLFVIPDHYVFRMLYSQGVPMEALGIAAKDGSPVETDARKIWRLFAANYHLLRATPTRLWLDHAFAALFGLDERLSAANADAAYERVAAALETPAYRPRALFETFDIEVIATTEGALDDLQWHARIAASGWTGRVVTTYRPDAVVDPDFEGFRDNVRRLGDITGEDTATWTGYLAAHRKRRAFFKSHGATASDHGHASARTANLGPVEVERLFHRIVTGDAGADEADLFRGQMLTEMARMSLDDGLVLQIHPGSRRNHNCQVHGRFGRDMGADIPGPTDYVGALKPLLDAFGNEPGLTIILFTLDETAYSRELAPLAGHYPALRLGPPWWFYDSVEGMKRFKDLAIETAGFYNTVGFNDDTRAFPSIPARHDVARRVDCGHLAELVLTGRLDEDEAGELAHDLAYGLAKKAYRL</sequence>
<dbReference type="UniPathway" id="UPA00246"/>
<dbReference type="OrthoDB" id="9766564at2"/>
<dbReference type="PANTHER" id="PTHR30068:SF4">
    <property type="entry name" value="URONATE ISOMERASE"/>
    <property type="match status" value="1"/>
</dbReference>
<proteinExistence type="inferred from homology"/>
<evidence type="ECO:0000313" key="9">
    <source>
        <dbReference type="Proteomes" id="UP000298781"/>
    </source>
</evidence>
<accession>A0A4D7B5L2</accession>
<dbReference type="HAMAP" id="MF_00675">
    <property type="entry name" value="UxaC"/>
    <property type="match status" value="1"/>
</dbReference>
<protein>
    <recommendedName>
        <fullName evidence="5 7">Uronate isomerase</fullName>
        <ecNumber evidence="4 7">5.3.1.12</ecNumber>
    </recommendedName>
    <alternativeName>
        <fullName evidence="7">Glucuronate isomerase</fullName>
    </alternativeName>
    <alternativeName>
        <fullName evidence="7">Uronic isomerase</fullName>
    </alternativeName>
</protein>
<dbReference type="SUPFAM" id="SSF51556">
    <property type="entry name" value="Metallo-dependent hydrolases"/>
    <property type="match status" value="1"/>
</dbReference>
<keyword evidence="6 7" id="KW-0413">Isomerase</keyword>
<dbReference type="Gene3D" id="3.20.20.140">
    <property type="entry name" value="Metal-dependent hydrolases"/>
    <property type="match status" value="1"/>
</dbReference>
<dbReference type="RefSeq" id="WP_136960817.1">
    <property type="nucleotide sequence ID" value="NZ_CP039690.1"/>
</dbReference>
<dbReference type="Gene3D" id="1.10.2020.10">
    <property type="entry name" value="uronate isomerase, domain 2, chain A"/>
    <property type="match status" value="1"/>
</dbReference>
<name>A0A4D7B5L2_9HYPH</name>
<evidence type="ECO:0000256" key="5">
    <source>
        <dbReference type="ARBA" id="ARBA00020555"/>
    </source>
</evidence>
<evidence type="ECO:0000256" key="1">
    <source>
        <dbReference type="ARBA" id="ARBA00001165"/>
    </source>
</evidence>
<dbReference type="GO" id="GO:0042840">
    <property type="term" value="P:D-glucuronate catabolic process"/>
    <property type="evidence" value="ECO:0007669"/>
    <property type="project" value="TreeGrafter"/>
</dbReference>
<dbReference type="GO" id="GO:0008880">
    <property type="term" value="F:glucuronate isomerase activity"/>
    <property type="evidence" value="ECO:0007669"/>
    <property type="project" value="UniProtKB-UniRule"/>
</dbReference>
<dbReference type="InterPro" id="IPR032466">
    <property type="entry name" value="Metal_Hydrolase"/>
</dbReference>
<dbReference type="Proteomes" id="UP000298781">
    <property type="component" value="Chromosome"/>
</dbReference>
<comment type="similarity">
    <text evidence="3 7">Belongs to the metallo-dependent hydrolases superfamily. Uronate isomerase family.</text>
</comment>
<evidence type="ECO:0000256" key="2">
    <source>
        <dbReference type="ARBA" id="ARBA00004892"/>
    </source>
</evidence>
<comment type="catalytic activity">
    <reaction evidence="7">
        <text>aldehydo-D-galacturonate = keto-D-tagaturonate</text>
        <dbReference type="Rhea" id="RHEA:27702"/>
        <dbReference type="ChEBI" id="CHEBI:12952"/>
        <dbReference type="ChEBI" id="CHEBI:17886"/>
    </reaction>
</comment>
<dbReference type="GO" id="GO:0019698">
    <property type="term" value="P:D-galacturonate catabolic process"/>
    <property type="evidence" value="ECO:0007669"/>
    <property type="project" value="TreeGrafter"/>
</dbReference>